<name>A0AAE1H6G9_9NEOP</name>
<protein>
    <submittedName>
        <fullName evidence="2">Leucine--tRNA ligase 1</fullName>
    </submittedName>
</protein>
<sequence>MEVIEGLARHLDLDVDAVIDNLADFKTKSNFYSNQNMWKRSLTMNTITWWDFFLCQSATAPYRRTFVDFDAISLCIKIRNRLNNLRVEKEVAVKHNKNLCQTLSEEKRKEKHELSTAREKKIRAYPCVSLFDNINNDDDWSESEDEDNEDEHLWTSDEEIEHSSDEEINNNNSDDDDL</sequence>
<feature type="compositionally biased region" description="Basic and acidic residues" evidence="1">
    <location>
        <begin position="151"/>
        <end position="165"/>
    </location>
</feature>
<dbReference type="GO" id="GO:0016874">
    <property type="term" value="F:ligase activity"/>
    <property type="evidence" value="ECO:0007669"/>
    <property type="project" value="UniProtKB-KW"/>
</dbReference>
<accession>A0AAE1H6G9</accession>
<reference evidence="2" key="2">
    <citation type="journal article" date="2023" name="BMC Genomics">
        <title>Pest status, molecular evolution, and epigenetic factors derived from the genome assembly of Frankliniella fusca, a thysanopteran phytovirus vector.</title>
        <authorList>
            <person name="Catto M.A."/>
            <person name="Labadie P.E."/>
            <person name="Jacobson A.L."/>
            <person name="Kennedy G.G."/>
            <person name="Srinivasan R."/>
            <person name="Hunt B.G."/>
        </authorList>
    </citation>
    <scope>NUCLEOTIDE SEQUENCE</scope>
    <source>
        <strain evidence="2">PL_HMW_Pooled</strain>
    </source>
</reference>
<evidence type="ECO:0000313" key="2">
    <source>
        <dbReference type="EMBL" id="KAK3915046.1"/>
    </source>
</evidence>
<proteinExistence type="predicted"/>
<feature type="compositionally biased region" description="Acidic residues" evidence="1">
    <location>
        <begin position="136"/>
        <end position="150"/>
    </location>
</feature>
<feature type="region of interest" description="Disordered" evidence="1">
    <location>
        <begin position="136"/>
        <end position="178"/>
    </location>
</feature>
<dbReference type="Proteomes" id="UP001219518">
    <property type="component" value="Unassembled WGS sequence"/>
</dbReference>
<dbReference type="EMBL" id="JAHWGI010000399">
    <property type="protein sequence ID" value="KAK3915046.1"/>
    <property type="molecule type" value="Genomic_DNA"/>
</dbReference>
<comment type="caution">
    <text evidence="2">The sequence shown here is derived from an EMBL/GenBank/DDBJ whole genome shotgun (WGS) entry which is preliminary data.</text>
</comment>
<organism evidence="2 3">
    <name type="scientific">Frankliniella fusca</name>
    <dbReference type="NCBI Taxonomy" id="407009"/>
    <lineage>
        <taxon>Eukaryota</taxon>
        <taxon>Metazoa</taxon>
        <taxon>Ecdysozoa</taxon>
        <taxon>Arthropoda</taxon>
        <taxon>Hexapoda</taxon>
        <taxon>Insecta</taxon>
        <taxon>Pterygota</taxon>
        <taxon>Neoptera</taxon>
        <taxon>Paraneoptera</taxon>
        <taxon>Thysanoptera</taxon>
        <taxon>Terebrantia</taxon>
        <taxon>Thripoidea</taxon>
        <taxon>Thripidae</taxon>
        <taxon>Frankliniella</taxon>
    </lineage>
</organism>
<keyword evidence="3" id="KW-1185">Reference proteome</keyword>
<keyword evidence="2" id="KW-0436">Ligase</keyword>
<feature type="compositionally biased region" description="Acidic residues" evidence="1">
    <location>
        <begin position="166"/>
        <end position="178"/>
    </location>
</feature>
<evidence type="ECO:0000313" key="3">
    <source>
        <dbReference type="Proteomes" id="UP001219518"/>
    </source>
</evidence>
<gene>
    <name evidence="2" type="ORF">KUF71_024323</name>
</gene>
<reference evidence="2" key="1">
    <citation type="submission" date="2021-07" db="EMBL/GenBank/DDBJ databases">
        <authorList>
            <person name="Catto M.A."/>
            <person name="Jacobson A."/>
            <person name="Kennedy G."/>
            <person name="Labadie P."/>
            <person name="Hunt B.G."/>
            <person name="Srinivasan R."/>
        </authorList>
    </citation>
    <scope>NUCLEOTIDE SEQUENCE</scope>
    <source>
        <strain evidence="2">PL_HMW_Pooled</strain>
        <tissue evidence="2">Head</tissue>
    </source>
</reference>
<dbReference type="AlphaFoldDB" id="A0AAE1H6G9"/>
<evidence type="ECO:0000256" key="1">
    <source>
        <dbReference type="SAM" id="MobiDB-lite"/>
    </source>
</evidence>